<dbReference type="SUPFAM" id="SSF53335">
    <property type="entry name" value="S-adenosyl-L-methionine-dependent methyltransferases"/>
    <property type="match status" value="1"/>
</dbReference>
<sequence>MSNQLHDLIVRQIGLNGPITIANYMDLCLTHPDFGYYRKAYPVGAAGDFITAPEVSQLFGEMVGIWAADIIGKLGNPKKVILCELGPGRGTLMKDVLRVLSKLNLTIDVHLIEISDTLKAEQKQALGDVRWHEGIETLPDDAPIIFIANEFFDALSFRQAVKTKVGWQEAVIGLNGDQLAFGLGSLLRGNDLPDAPENSVYEFSPAREMAWEEITARVEKQKGAALVIDYGHLEPKLVGTFQAVKNHQYANVLENPGEQDLTSHVDFSILKHLTQGVQVDHFTTQSEFLKAMGIEIRAENLSGANPALRENIMAGLRRLIHRDEMGQLFKVIGISKCI</sequence>
<dbReference type="Pfam" id="PF02636">
    <property type="entry name" value="Methyltransf_28"/>
    <property type="match status" value="1"/>
</dbReference>
<dbReference type="InterPro" id="IPR038375">
    <property type="entry name" value="NDUFAF7_sf"/>
</dbReference>
<dbReference type="Proteomes" id="UP000249739">
    <property type="component" value="Unassembled WGS sequence"/>
</dbReference>
<organism evidence="3 4">
    <name type="scientific">Micavibrio aeruginosavorus</name>
    <dbReference type="NCBI Taxonomy" id="349221"/>
    <lineage>
        <taxon>Bacteria</taxon>
        <taxon>Pseudomonadati</taxon>
        <taxon>Bdellovibrionota</taxon>
        <taxon>Bdellovibrionia</taxon>
        <taxon>Bdellovibrionales</taxon>
        <taxon>Pseudobdellovibrionaceae</taxon>
        <taxon>Micavibrio</taxon>
    </lineage>
</organism>
<dbReference type="GO" id="GO:0035243">
    <property type="term" value="F:protein-arginine omega-N symmetric methyltransferase activity"/>
    <property type="evidence" value="ECO:0007669"/>
    <property type="project" value="TreeGrafter"/>
</dbReference>
<dbReference type="InterPro" id="IPR029063">
    <property type="entry name" value="SAM-dependent_MTases_sf"/>
</dbReference>
<dbReference type="PANTHER" id="PTHR12049">
    <property type="entry name" value="PROTEIN ARGININE METHYLTRANSFERASE NDUFAF7, MITOCHONDRIAL"/>
    <property type="match status" value="1"/>
</dbReference>
<dbReference type="PANTHER" id="PTHR12049:SF7">
    <property type="entry name" value="PROTEIN ARGININE METHYLTRANSFERASE NDUFAF7, MITOCHONDRIAL"/>
    <property type="match status" value="1"/>
</dbReference>
<keyword evidence="1 3" id="KW-0489">Methyltransferase</keyword>
<evidence type="ECO:0000313" key="4">
    <source>
        <dbReference type="Proteomes" id="UP000249739"/>
    </source>
</evidence>
<dbReference type="GO" id="GO:0032259">
    <property type="term" value="P:methylation"/>
    <property type="evidence" value="ECO:0007669"/>
    <property type="project" value="UniProtKB-KW"/>
</dbReference>
<evidence type="ECO:0000256" key="1">
    <source>
        <dbReference type="ARBA" id="ARBA00022603"/>
    </source>
</evidence>
<name>A0A2W5FH46_9BACT</name>
<accession>A0A2W5FH46</accession>
<dbReference type="Gene3D" id="3.40.50.12710">
    <property type="match status" value="1"/>
</dbReference>
<evidence type="ECO:0000256" key="2">
    <source>
        <dbReference type="ARBA" id="ARBA00022679"/>
    </source>
</evidence>
<reference evidence="3 4" key="1">
    <citation type="submission" date="2017-08" db="EMBL/GenBank/DDBJ databases">
        <title>Infants hospitalized years apart are colonized by the same room-sourced microbial strains.</title>
        <authorList>
            <person name="Brooks B."/>
            <person name="Olm M.R."/>
            <person name="Firek B.A."/>
            <person name="Baker R."/>
            <person name="Thomas B.C."/>
            <person name="Morowitz M.J."/>
            <person name="Banfield J.F."/>
        </authorList>
    </citation>
    <scope>NUCLEOTIDE SEQUENCE [LARGE SCALE GENOMIC DNA]</scope>
    <source>
        <strain evidence="3">S2_006_000_R2_64</strain>
    </source>
</reference>
<evidence type="ECO:0000313" key="3">
    <source>
        <dbReference type="EMBL" id="PZP55325.1"/>
    </source>
</evidence>
<gene>
    <name evidence="3" type="ORF">DI586_07240</name>
</gene>
<dbReference type="EMBL" id="QFOT01000075">
    <property type="protein sequence ID" value="PZP55325.1"/>
    <property type="molecule type" value="Genomic_DNA"/>
</dbReference>
<proteinExistence type="predicted"/>
<keyword evidence="2 3" id="KW-0808">Transferase</keyword>
<comment type="caution">
    <text evidence="3">The sequence shown here is derived from an EMBL/GenBank/DDBJ whole genome shotgun (WGS) entry which is preliminary data.</text>
</comment>
<dbReference type="InterPro" id="IPR003788">
    <property type="entry name" value="NDUFAF7"/>
</dbReference>
<dbReference type="AlphaFoldDB" id="A0A2W5FH46"/>
<protein>
    <submittedName>
        <fullName evidence="3">Methyltransferase</fullName>
    </submittedName>
</protein>